<organism evidence="2 3">
    <name type="scientific">Streptococcus parasanguinis</name>
    <dbReference type="NCBI Taxonomy" id="1318"/>
    <lineage>
        <taxon>Bacteria</taxon>
        <taxon>Bacillati</taxon>
        <taxon>Bacillota</taxon>
        <taxon>Bacilli</taxon>
        <taxon>Lactobacillales</taxon>
        <taxon>Streptococcaceae</taxon>
        <taxon>Streptococcus</taxon>
    </lineage>
</organism>
<evidence type="ECO:0000313" key="1">
    <source>
        <dbReference type="EMBL" id="MBS5358742.1"/>
    </source>
</evidence>
<dbReference type="AlphaFoldDB" id="A0A6I3Q0L7"/>
<evidence type="ECO:0000313" key="2">
    <source>
        <dbReference type="EMBL" id="MTR61854.1"/>
    </source>
</evidence>
<sequence>MKFHEFGDKNLPLEQVWAEIRKRGFKNKMFKTLNEVIDKLQEVIRSLHWTVLLFIEVGLVFDFR</sequence>
<gene>
    <name evidence="2" type="ORF">GMC80_00410</name>
    <name evidence="1" type="ORF">KHX87_06520</name>
</gene>
<reference evidence="2 3" key="1">
    <citation type="journal article" date="2019" name="Nat. Med.">
        <title>A library of human gut bacterial isolates paired with longitudinal multiomics data enables mechanistic microbiome research.</title>
        <authorList>
            <person name="Poyet M."/>
            <person name="Groussin M."/>
            <person name="Gibbons S.M."/>
            <person name="Avila-Pacheco J."/>
            <person name="Jiang X."/>
            <person name="Kearney S.M."/>
            <person name="Perrotta A.R."/>
            <person name="Berdy B."/>
            <person name="Zhao S."/>
            <person name="Lieberman T.D."/>
            <person name="Swanson P.K."/>
            <person name="Smith M."/>
            <person name="Roesemann S."/>
            <person name="Alexander J.E."/>
            <person name="Rich S.A."/>
            <person name="Livny J."/>
            <person name="Vlamakis H."/>
            <person name="Clish C."/>
            <person name="Bullock K."/>
            <person name="Deik A."/>
            <person name="Scott J."/>
            <person name="Pierce K.A."/>
            <person name="Xavier R.J."/>
            <person name="Alm E.J."/>
        </authorList>
    </citation>
    <scope>NUCLEOTIDE SEQUENCE [LARGE SCALE GENOMIC DNA]</scope>
    <source>
        <strain evidence="2 3">BIOML-A10</strain>
    </source>
</reference>
<name>A0A6I3Q0L7_STRPA</name>
<dbReference type="Proteomes" id="UP000709219">
    <property type="component" value="Unassembled WGS sequence"/>
</dbReference>
<reference evidence="1" key="2">
    <citation type="submission" date="2021-02" db="EMBL/GenBank/DDBJ databases">
        <title>Infant gut strain persistence is associated with maternal origin, phylogeny, and functional potential including surface adhesion and iron acquisition.</title>
        <authorList>
            <person name="Lou Y.C."/>
        </authorList>
    </citation>
    <scope>NUCLEOTIDE SEQUENCE</scope>
    <source>
        <strain evidence="1">L3_098_011G1_dasL3_098_011G1_concoct_7</strain>
    </source>
</reference>
<dbReference type="EMBL" id="WMZA01000001">
    <property type="protein sequence ID" value="MTR61854.1"/>
    <property type="molecule type" value="Genomic_DNA"/>
</dbReference>
<accession>A0A6I3Q0L7</accession>
<proteinExistence type="predicted"/>
<comment type="caution">
    <text evidence="2">The sequence shown here is derived from an EMBL/GenBank/DDBJ whole genome shotgun (WGS) entry which is preliminary data.</text>
</comment>
<protein>
    <submittedName>
        <fullName evidence="2">Uncharacterized protein</fullName>
    </submittedName>
</protein>
<dbReference type="Proteomes" id="UP000462658">
    <property type="component" value="Unassembled WGS sequence"/>
</dbReference>
<evidence type="ECO:0000313" key="3">
    <source>
        <dbReference type="Proteomes" id="UP000462658"/>
    </source>
</evidence>
<dbReference type="EMBL" id="JAGZFP010000016">
    <property type="protein sequence ID" value="MBS5358742.1"/>
    <property type="molecule type" value="Genomic_DNA"/>
</dbReference>